<accession>A0ABU3GVB8</accession>
<dbReference type="Pfam" id="PF01663">
    <property type="entry name" value="Phosphodiest"/>
    <property type="match status" value="1"/>
</dbReference>
<comment type="caution">
    <text evidence="4">The sequence shown here is derived from an EMBL/GenBank/DDBJ whole genome shotgun (WGS) entry which is preliminary data.</text>
</comment>
<dbReference type="Gene3D" id="3.40.720.10">
    <property type="entry name" value="Alkaline Phosphatase, subunit A"/>
    <property type="match status" value="1"/>
</dbReference>
<keyword evidence="1" id="KW-0597">Phosphoprotein</keyword>
<keyword evidence="5" id="KW-1185">Reference proteome</keyword>
<dbReference type="PIRSF" id="PIRSF031924">
    <property type="entry name" value="Pi-irrepressible_AP"/>
    <property type="match status" value="1"/>
</dbReference>
<dbReference type="InterPro" id="IPR017850">
    <property type="entry name" value="Alkaline_phosphatase_core_sf"/>
</dbReference>
<dbReference type="PANTHER" id="PTHR10151">
    <property type="entry name" value="ECTONUCLEOTIDE PYROPHOSPHATASE/PHOSPHODIESTERASE"/>
    <property type="match status" value="1"/>
</dbReference>
<reference evidence="5" key="1">
    <citation type="submission" date="2023-07" db="EMBL/GenBank/DDBJ databases">
        <title>Functional and genomic diversity of the sorghum phyllosphere microbiome.</title>
        <authorList>
            <person name="Shade A."/>
        </authorList>
    </citation>
    <scope>NUCLEOTIDE SEQUENCE [LARGE SCALE GENOMIC DNA]</scope>
    <source>
        <strain evidence="5">SORGH_AS_0422</strain>
    </source>
</reference>
<protein>
    <submittedName>
        <fullName evidence="4">AlkP superfamily pyrophosphatase or phosphodiesterase</fullName>
    </submittedName>
</protein>
<dbReference type="NCBIfam" id="NF042991">
    <property type="entry name" value="alk_phos_PafA"/>
    <property type="match status" value="1"/>
</dbReference>
<evidence type="ECO:0000256" key="3">
    <source>
        <dbReference type="ARBA" id="ARBA00022729"/>
    </source>
</evidence>
<gene>
    <name evidence="4" type="ORF">QE417_002795</name>
</gene>
<name>A0ABU3GVB8_9SPHI</name>
<keyword evidence="3" id="KW-0732">Signal</keyword>
<dbReference type="Gene3D" id="3.30.1360.150">
    <property type="match status" value="1"/>
</dbReference>
<organism evidence="4 5">
    <name type="scientific">Mucilaginibacter terrae</name>
    <dbReference type="NCBI Taxonomy" id="1955052"/>
    <lineage>
        <taxon>Bacteria</taxon>
        <taxon>Pseudomonadati</taxon>
        <taxon>Bacteroidota</taxon>
        <taxon>Sphingobacteriia</taxon>
        <taxon>Sphingobacteriales</taxon>
        <taxon>Sphingobacteriaceae</taxon>
        <taxon>Mucilaginibacter</taxon>
    </lineage>
</organism>
<dbReference type="SUPFAM" id="SSF53649">
    <property type="entry name" value="Alkaline phosphatase-like"/>
    <property type="match status" value="1"/>
</dbReference>
<evidence type="ECO:0000313" key="5">
    <source>
        <dbReference type="Proteomes" id="UP001258315"/>
    </source>
</evidence>
<proteinExistence type="predicted"/>
<dbReference type="PANTHER" id="PTHR10151:SF120">
    <property type="entry name" value="BIS(5'-ADENOSYL)-TRIPHOSPHATASE"/>
    <property type="match status" value="1"/>
</dbReference>
<evidence type="ECO:0000256" key="1">
    <source>
        <dbReference type="ARBA" id="ARBA00022553"/>
    </source>
</evidence>
<dbReference type="Proteomes" id="UP001258315">
    <property type="component" value="Unassembled WGS sequence"/>
</dbReference>
<evidence type="ECO:0000313" key="4">
    <source>
        <dbReference type="EMBL" id="MDT3403723.1"/>
    </source>
</evidence>
<keyword evidence="2" id="KW-0479">Metal-binding</keyword>
<evidence type="ECO:0000256" key="2">
    <source>
        <dbReference type="ARBA" id="ARBA00022723"/>
    </source>
</evidence>
<dbReference type="InterPro" id="IPR026263">
    <property type="entry name" value="Alkaline_phosphatase_prok"/>
</dbReference>
<dbReference type="CDD" id="cd16016">
    <property type="entry name" value="AP-SPAP"/>
    <property type="match status" value="1"/>
</dbReference>
<dbReference type="EMBL" id="JAVLVU010000001">
    <property type="protein sequence ID" value="MDT3403723.1"/>
    <property type="molecule type" value="Genomic_DNA"/>
</dbReference>
<dbReference type="InterPro" id="IPR002591">
    <property type="entry name" value="Phosphodiest/P_Trfase"/>
</dbReference>
<sequence length="563" mass="61788">MLIFGFLNFSPEMKIKHLFLAVLVSAPLITSAQKAKPAAPSASLARPKLVVGIVVDQMRWDYLYRYNDRYVAGGFKRMLNEGFTCENTHIDYLPTETGPGHSCIYTGSVPAIHGIAANSFIIQATGKPMYCAEDTTVKGVGSTSPAGLMSPRNLQASTITDELRLATNFRSKVIGIALKDRGSILPAGHTPNGAYWFDDVTGNWITSTYYTTDLPTWVKQFNDRKLPAAYLTKTWETLYPINTYKQSTADNSPYEGAYRGETAPVFPHNFPAIKGVDFAAIRSNPLGNTFTLDFAKAALDAEQLGKGDQTDFLAVSLSSTDYVGHQFGPNSIEAEDTYLRLDRDLAAFFTYLDAKVGKGNYTVFLSADHGAAHNPQFLIDHKIPGGLWDAYAATTQLNTILEKETGLKRTILSIDNYEVNLNNVAIAKAKSDVEKIKAISIDFLRKQAEVMYAVDMEKAQDASIQPDLRERIINGYNKERSGAIQVILKPGYFGGRSKTGTSHGVSSPYDTHIPLVFMGWGVQHGSLNRDTHMTDISATIAALLHIQMPSGCIGKVIPEVLKK</sequence>